<dbReference type="InterPro" id="IPR012919">
    <property type="entry name" value="SUN_dom"/>
</dbReference>
<accession>A0A1M2VJG1</accession>
<name>A0A1M2VJG1_TRAPU</name>
<keyword evidence="2 6" id="KW-0812">Transmembrane</keyword>
<evidence type="ECO:0000313" key="8">
    <source>
        <dbReference type="EMBL" id="OJT07707.1"/>
    </source>
</evidence>
<protein>
    <submittedName>
        <fullName evidence="8">SUN domain-containing protein 1</fullName>
    </submittedName>
</protein>
<reference evidence="8 9" key="1">
    <citation type="submission" date="2016-10" db="EMBL/GenBank/DDBJ databases">
        <title>Genome sequence of the basidiomycete white-rot fungus Trametes pubescens.</title>
        <authorList>
            <person name="Makela M.R."/>
            <person name="Granchi Z."/>
            <person name="Peng M."/>
            <person name="De Vries R.P."/>
            <person name="Grigoriev I."/>
            <person name="Riley R."/>
            <person name="Hilden K."/>
        </authorList>
    </citation>
    <scope>NUCLEOTIDE SEQUENCE [LARGE SCALE GENOMIC DNA]</scope>
    <source>
        <strain evidence="8 9">FBCC735</strain>
    </source>
</reference>
<evidence type="ECO:0000256" key="6">
    <source>
        <dbReference type="SAM" id="Phobius"/>
    </source>
</evidence>
<dbReference type="PROSITE" id="PS51469">
    <property type="entry name" value="SUN"/>
    <property type="match status" value="1"/>
</dbReference>
<evidence type="ECO:0000256" key="4">
    <source>
        <dbReference type="ARBA" id="ARBA00023136"/>
    </source>
</evidence>
<comment type="caution">
    <text evidence="8">The sequence shown here is derived from an EMBL/GenBank/DDBJ whole genome shotgun (WGS) entry which is preliminary data.</text>
</comment>
<feature type="transmembrane region" description="Helical" evidence="6">
    <location>
        <begin position="27"/>
        <end position="46"/>
    </location>
</feature>
<dbReference type="GO" id="GO:0043495">
    <property type="term" value="F:protein-membrane adaptor activity"/>
    <property type="evidence" value="ECO:0007669"/>
    <property type="project" value="TreeGrafter"/>
</dbReference>
<evidence type="ECO:0000256" key="3">
    <source>
        <dbReference type="ARBA" id="ARBA00022989"/>
    </source>
</evidence>
<keyword evidence="4 6" id="KW-0472">Membrane</keyword>
<proteinExistence type="predicted"/>
<evidence type="ECO:0000313" key="9">
    <source>
        <dbReference type="Proteomes" id="UP000184267"/>
    </source>
</evidence>
<comment type="subcellular location">
    <subcellularLocation>
        <location evidence="1">Membrane</location>
    </subcellularLocation>
</comment>
<gene>
    <name evidence="8" type="ORF">TRAPUB_1397</name>
</gene>
<evidence type="ECO:0000256" key="2">
    <source>
        <dbReference type="ARBA" id="ARBA00022692"/>
    </source>
</evidence>
<dbReference type="Gene3D" id="2.60.120.260">
    <property type="entry name" value="Galactose-binding domain-like"/>
    <property type="match status" value="1"/>
</dbReference>
<sequence length="285" mass="30471">MASVSSDMEEPNPPPLPPLPAKHAPSSIPAAIAVVLLAVAVCVILARPHSTLPSLSMPWLSPLIPWSSSPSWRSTADPTLDELVSSSIQAHCVAARSPPDYALHANGGRIALGLTSGQSGLLTTRADDPHIAIDDDVRVGKCWKFRTFPFQLGIRLPLLLRLSHVSIEHSPTEMAVDMGQAPRNMTLWGVVEGKSNTEIFRALTPGGGGGGGTPQAPVIARGLVWAPLASFAYDIHDKHPLQSFSVQHPYKDSDLSFGIVALEVHDNWGSDTACLYRFRVHGSPV</sequence>
<feature type="compositionally biased region" description="Pro residues" evidence="5">
    <location>
        <begin position="11"/>
        <end position="20"/>
    </location>
</feature>
<dbReference type="InterPro" id="IPR045119">
    <property type="entry name" value="SUN1-5"/>
</dbReference>
<evidence type="ECO:0000256" key="5">
    <source>
        <dbReference type="SAM" id="MobiDB-lite"/>
    </source>
</evidence>
<dbReference type="Pfam" id="PF07738">
    <property type="entry name" value="Sad1_UNC"/>
    <property type="match status" value="2"/>
</dbReference>
<evidence type="ECO:0000256" key="1">
    <source>
        <dbReference type="ARBA" id="ARBA00004370"/>
    </source>
</evidence>
<dbReference type="GO" id="GO:0034993">
    <property type="term" value="C:meiotic nuclear membrane microtubule tethering complex"/>
    <property type="evidence" value="ECO:0007669"/>
    <property type="project" value="TreeGrafter"/>
</dbReference>
<evidence type="ECO:0000259" key="7">
    <source>
        <dbReference type="PROSITE" id="PS51469"/>
    </source>
</evidence>
<dbReference type="Proteomes" id="UP000184267">
    <property type="component" value="Unassembled WGS sequence"/>
</dbReference>
<feature type="domain" description="SUN" evidence="7">
    <location>
        <begin position="84"/>
        <end position="285"/>
    </location>
</feature>
<dbReference type="OrthoDB" id="342281at2759"/>
<keyword evidence="3 6" id="KW-1133">Transmembrane helix</keyword>
<dbReference type="AlphaFoldDB" id="A0A1M2VJG1"/>
<feature type="region of interest" description="Disordered" evidence="5">
    <location>
        <begin position="1"/>
        <end position="22"/>
    </location>
</feature>
<organism evidence="8 9">
    <name type="scientific">Trametes pubescens</name>
    <name type="common">White-rot fungus</name>
    <dbReference type="NCBI Taxonomy" id="154538"/>
    <lineage>
        <taxon>Eukaryota</taxon>
        <taxon>Fungi</taxon>
        <taxon>Dikarya</taxon>
        <taxon>Basidiomycota</taxon>
        <taxon>Agaricomycotina</taxon>
        <taxon>Agaricomycetes</taxon>
        <taxon>Polyporales</taxon>
        <taxon>Polyporaceae</taxon>
        <taxon>Trametes</taxon>
    </lineage>
</organism>
<dbReference type="STRING" id="154538.A0A1M2VJG1"/>
<dbReference type="PANTHER" id="PTHR12911">
    <property type="entry name" value="SAD1/UNC-84-LIKE PROTEIN-RELATED"/>
    <property type="match status" value="1"/>
</dbReference>
<dbReference type="EMBL" id="MNAD01001132">
    <property type="protein sequence ID" value="OJT07707.1"/>
    <property type="molecule type" value="Genomic_DNA"/>
</dbReference>
<dbReference type="PANTHER" id="PTHR12911:SF8">
    <property type="entry name" value="KLAROID PROTEIN-RELATED"/>
    <property type="match status" value="1"/>
</dbReference>
<keyword evidence="9" id="KW-1185">Reference proteome</keyword>